<reference evidence="2" key="1">
    <citation type="journal article" date="2011" name="Environ. Microbiol.">
        <title>Genomic insights into the metabolic potential of the polycyclic aromatic hydrocarbon degrading sulfate-reducing Deltaproteobacterium N47.</title>
        <authorList>
            <person name="Bergmann F."/>
            <person name="Selesi D."/>
            <person name="Weinmaier T."/>
            <person name="Tischler P."/>
            <person name="Rattei T."/>
            <person name="Meckenstock R.U."/>
        </authorList>
    </citation>
    <scope>NUCLEOTIDE SEQUENCE</scope>
</reference>
<proteinExistence type="predicted"/>
<sequence>MAEKILSYAELGQKIKELGEEALKHKLTEESLVREKNLSDSIIDSLPGIFYIFDEKGNFLRWNNNFEEITEYSGKEISTMSPLDFFVEQDKAKVADKIRETFIKGSVCVEAVIESKSGNRICFHLCIS</sequence>
<organism evidence="2">
    <name type="scientific">uncultured Desulfobacterium sp</name>
    <dbReference type="NCBI Taxonomy" id="201089"/>
    <lineage>
        <taxon>Bacteria</taxon>
        <taxon>Pseudomonadati</taxon>
        <taxon>Thermodesulfobacteriota</taxon>
        <taxon>Desulfobacteria</taxon>
        <taxon>Desulfobacterales</taxon>
        <taxon>Desulfobacteriaceae</taxon>
        <taxon>Desulfobacterium</taxon>
        <taxon>environmental samples</taxon>
    </lineage>
</organism>
<dbReference type="AlphaFoldDB" id="E1YK00"/>
<dbReference type="CDD" id="cd00130">
    <property type="entry name" value="PAS"/>
    <property type="match status" value="1"/>
</dbReference>
<dbReference type="NCBIfam" id="TIGR00229">
    <property type="entry name" value="sensory_box"/>
    <property type="match status" value="1"/>
</dbReference>
<dbReference type="PROSITE" id="PS50112">
    <property type="entry name" value="PAS"/>
    <property type="match status" value="1"/>
</dbReference>
<accession>E1YK00</accession>
<dbReference type="Gene3D" id="3.30.450.20">
    <property type="entry name" value="PAS domain"/>
    <property type="match status" value="1"/>
</dbReference>
<dbReference type="EMBL" id="FR695877">
    <property type="protein sequence ID" value="CBX31604.1"/>
    <property type="molecule type" value="Genomic_DNA"/>
</dbReference>
<protein>
    <recommendedName>
        <fullName evidence="1">PAS domain-containing protein</fullName>
    </recommendedName>
</protein>
<gene>
    <name evidence="2" type="ORF">N47_E51160</name>
</gene>
<dbReference type="SUPFAM" id="SSF55785">
    <property type="entry name" value="PYP-like sensor domain (PAS domain)"/>
    <property type="match status" value="1"/>
</dbReference>
<dbReference type="Pfam" id="PF00989">
    <property type="entry name" value="PAS"/>
    <property type="match status" value="1"/>
</dbReference>
<dbReference type="InterPro" id="IPR013767">
    <property type="entry name" value="PAS_fold"/>
</dbReference>
<feature type="domain" description="PAS" evidence="1">
    <location>
        <begin position="35"/>
        <end position="105"/>
    </location>
</feature>
<evidence type="ECO:0000313" key="2">
    <source>
        <dbReference type="EMBL" id="CBX31604.1"/>
    </source>
</evidence>
<name>E1YK00_9BACT</name>
<dbReference type="SMART" id="SM00091">
    <property type="entry name" value="PAS"/>
    <property type="match status" value="1"/>
</dbReference>
<dbReference type="InterPro" id="IPR000014">
    <property type="entry name" value="PAS"/>
</dbReference>
<dbReference type="GO" id="GO:0006355">
    <property type="term" value="P:regulation of DNA-templated transcription"/>
    <property type="evidence" value="ECO:0007669"/>
    <property type="project" value="InterPro"/>
</dbReference>
<dbReference type="InterPro" id="IPR035965">
    <property type="entry name" value="PAS-like_dom_sf"/>
</dbReference>
<evidence type="ECO:0000259" key="1">
    <source>
        <dbReference type="PROSITE" id="PS50112"/>
    </source>
</evidence>